<keyword evidence="1" id="KW-1133">Transmembrane helix</keyword>
<keyword evidence="1" id="KW-0812">Transmembrane</keyword>
<evidence type="ECO:0000313" key="2">
    <source>
        <dbReference type="EMBL" id="QJA81749.1"/>
    </source>
</evidence>
<protein>
    <submittedName>
        <fullName evidence="2">Uncharacterized protein</fullName>
    </submittedName>
</protein>
<gene>
    <name evidence="2" type="ORF">MM415A00499_0024</name>
</gene>
<accession>A0A6M3KIA3</accession>
<organism evidence="2">
    <name type="scientific">viral metagenome</name>
    <dbReference type="NCBI Taxonomy" id="1070528"/>
    <lineage>
        <taxon>unclassified sequences</taxon>
        <taxon>metagenomes</taxon>
        <taxon>organismal metagenomes</taxon>
    </lineage>
</organism>
<keyword evidence="1" id="KW-0472">Membrane</keyword>
<reference evidence="2" key="1">
    <citation type="submission" date="2020-03" db="EMBL/GenBank/DDBJ databases">
        <title>The deep terrestrial virosphere.</title>
        <authorList>
            <person name="Holmfeldt K."/>
            <person name="Nilsson E."/>
            <person name="Simone D."/>
            <person name="Lopez-Fernandez M."/>
            <person name="Wu X."/>
            <person name="de Brujin I."/>
            <person name="Lundin D."/>
            <person name="Andersson A."/>
            <person name="Bertilsson S."/>
            <person name="Dopson M."/>
        </authorList>
    </citation>
    <scope>NUCLEOTIDE SEQUENCE</scope>
    <source>
        <strain evidence="2">MM415A00499</strain>
    </source>
</reference>
<name>A0A6M3KIA3_9ZZZZ</name>
<dbReference type="AlphaFoldDB" id="A0A6M3KIA3"/>
<feature type="transmembrane region" description="Helical" evidence="1">
    <location>
        <begin position="6"/>
        <end position="31"/>
    </location>
</feature>
<evidence type="ECO:0000256" key="1">
    <source>
        <dbReference type="SAM" id="Phobius"/>
    </source>
</evidence>
<dbReference type="EMBL" id="MT142468">
    <property type="protein sequence ID" value="QJA81749.1"/>
    <property type="molecule type" value="Genomic_DNA"/>
</dbReference>
<proteinExistence type="predicted"/>
<sequence>MSKSELLQIVQLALTLVLWLTIVGGLMVVLYRQPRRNRDDKNEPGLERAHFPWGVSRHVETGQFAPIERDRADSLSQDEIEWASELGATTDEEVLDLVRKHRESLT</sequence>